<proteinExistence type="predicted"/>
<dbReference type="EMBL" id="BDUF01000008">
    <property type="protein sequence ID" value="GAX88768.1"/>
    <property type="molecule type" value="Genomic_DNA"/>
</dbReference>
<accession>A0A292YGY9</accession>
<dbReference type="RefSeq" id="WP_096180465.1">
    <property type="nucleotide sequence ID" value="NZ_BDUF01000008.1"/>
</dbReference>
<evidence type="ECO:0000313" key="1">
    <source>
        <dbReference type="EMBL" id="GAX88768.1"/>
    </source>
</evidence>
<protein>
    <submittedName>
        <fullName evidence="1">Uncharacterized protein</fullName>
    </submittedName>
</protein>
<dbReference type="Proteomes" id="UP000217785">
    <property type="component" value="Unassembled WGS sequence"/>
</dbReference>
<dbReference type="AlphaFoldDB" id="A0A292YGY9"/>
<keyword evidence="2" id="KW-1185">Reference proteome</keyword>
<sequence>MFKVRANNLVDAAIKEIESAMEHLEAAQSALQSAPSLHWANVCNKLLDLKELRDILKEYGG</sequence>
<reference evidence="2" key="1">
    <citation type="submission" date="2017-07" db="EMBL/GenBank/DDBJ databases">
        <title>Draft genome sequence of Effusibacillus lacus strain skLN1.</title>
        <authorList>
            <person name="Watanabe M."/>
            <person name="Kojima H."/>
            <person name="Fukui M."/>
        </authorList>
    </citation>
    <scope>NUCLEOTIDE SEQUENCE [LARGE SCALE GENOMIC DNA]</scope>
    <source>
        <strain evidence="2">skLN1</strain>
    </source>
</reference>
<gene>
    <name evidence="1" type="ORF">EFBL_0382</name>
</gene>
<comment type="caution">
    <text evidence="1">The sequence shown here is derived from an EMBL/GenBank/DDBJ whole genome shotgun (WGS) entry which is preliminary data.</text>
</comment>
<name>A0A292YGY9_9BACL</name>
<organism evidence="1 2">
    <name type="scientific">Effusibacillus lacus</name>
    <dbReference type="NCBI Taxonomy" id="1348429"/>
    <lineage>
        <taxon>Bacteria</taxon>
        <taxon>Bacillati</taxon>
        <taxon>Bacillota</taxon>
        <taxon>Bacilli</taxon>
        <taxon>Bacillales</taxon>
        <taxon>Alicyclobacillaceae</taxon>
        <taxon>Effusibacillus</taxon>
    </lineage>
</organism>
<evidence type="ECO:0000313" key="2">
    <source>
        <dbReference type="Proteomes" id="UP000217785"/>
    </source>
</evidence>